<evidence type="ECO:0000259" key="1">
    <source>
        <dbReference type="Pfam" id="PF08241"/>
    </source>
</evidence>
<sequence length="230" mass="26119">MKETKGKYFNYYVKEYEEGRVAKMGYMSSGDFLEDPKRLAISASRYKFVSKMLAGCKRVLELGCADAFYSAIVAQNVEHLVASDYDPVFIEQAKELGRADNMSLKVLDLSKEACENEFDAIYALDVFEHILPKDEDIFMKNIVRALKNKEGGGKLILGIPSLESQVYASEGSKQEHVNCKSGEDFKSFCQKYFHHVFVFSMNDEVVHTGFYPMAHYLFAVCVGQKILETK</sequence>
<dbReference type="InterPro" id="IPR013216">
    <property type="entry name" value="Methyltransf_11"/>
</dbReference>
<dbReference type="Gene3D" id="3.40.50.150">
    <property type="entry name" value="Vaccinia Virus protein VP39"/>
    <property type="match status" value="1"/>
</dbReference>
<dbReference type="EMBL" id="UGJF01000001">
    <property type="protein sequence ID" value="STQ88334.1"/>
    <property type="molecule type" value="Genomic_DNA"/>
</dbReference>
<dbReference type="InterPro" id="IPR029063">
    <property type="entry name" value="SAM-dependent_MTases_sf"/>
</dbReference>
<feature type="domain" description="Methyltransferase type 11" evidence="1">
    <location>
        <begin position="60"/>
        <end position="148"/>
    </location>
</feature>
<name>A0A377Q0R5_9HELI</name>
<evidence type="ECO:0000313" key="3">
    <source>
        <dbReference type="Proteomes" id="UP000255269"/>
    </source>
</evidence>
<keyword evidence="2" id="KW-0489">Methyltransferase</keyword>
<gene>
    <name evidence="2" type="ORF">NCTC13156_01171</name>
</gene>
<dbReference type="EC" id="2.1.1.-" evidence="2"/>
<protein>
    <submittedName>
        <fullName evidence="2">Generic methyltransferase</fullName>
        <ecNumber evidence="2">2.1.1.-</ecNumber>
    </submittedName>
</protein>
<dbReference type="GO" id="GO:0032259">
    <property type="term" value="P:methylation"/>
    <property type="evidence" value="ECO:0007669"/>
    <property type="project" value="UniProtKB-KW"/>
</dbReference>
<dbReference type="PANTHER" id="PTHR43861">
    <property type="entry name" value="TRANS-ACONITATE 2-METHYLTRANSFERASE-RELATED"/>
    <property type="match status" value="1"/>
</dbReference>
<dbReference type="AlphaFoldDB" id="A0A377Q0R5"/>
<dbReference type="CDD" id="cd02440">
    <property type="entry name" value="AdoMet_MTases"/>
    <property type="match status" value="1"/>
</dbReference>
<dbReference type="Pfam" id="PF08241">
    <property type="entry name" value="Methyltransf_11"/>
    <property type="match status" value="1"/>
</dbReference>
<accession>A0A377Q0R5</accession>
<keyword evidence="2" id="KW-0808">Transferase</keyword>
<dbReference type="SUPFAM" id="SSF53335">
    <property type="entry name" value="S-adenosyl-L-methionine-dependent methyltransferases"/>
    <property type="match status" value="1"/>
</dbReference>
<evidence type="ECO:0000313" key="2">
    <source>
        <dbReference type="EMBL" id="STQ88334.1"/>
    </source>
</evidence>
<dbReference type="RefSeq" id="WP_244907984.1">
    <property type="nucleotide sequence ID" value="NZ_UGJF01000001.1"/>
</dbReference>
<dbReference type="Proteomes" id="UP000255269">
    <property type="component" value="Unassembled WGS sequence"/>
</dbReference>
<dbReference type="GO" id="GO:0008757">
    <property type="term" value="F:S-adenosylmethionine-dependent methyltransferase activity"/>
    <property type="evidence" value="ECO:0007669"/>
    <property type="project" value="InterPro"/>
</dbReference>
<organism evidence="2 3">
    <name type="scientific">Helicobacter pullorum</name>
    <dbReference type="NCBI Taxonomy" id="35818"/>
    <lineage>
        <taxon>Bacteria</taxon>
        <taxon>Pseudomonadati</taxon>
        <taxon>Campylobacterota</taxon>
        <taxon>Epsilonproteobacteria</taxon>
        <taxon>Campylobacterales</taxon>
        <taxon>Helicobacteraceae</taxon>
        <taxon>Helicobacter</taxon>
    </lineage>
</organism>
<reference evidence="2 3" key="1">
    <citation type="submission" date="2018-06" db="EMBL/GenBank/DDBJ databases">
        <authorList>
            <consortium name="Pathogen Informatics"/>
            <person name="Doyle S."/>
        </authorList>
    </citation>
    <scope>NUCLEOTIDE SEQUENCE [LARGE SCALE GENOMIC DNA]</scope>
    <source>
        <strain evidence="2 3">NCTC13156</strain>
    </source>
</reference>
<proteinExistence type="predicted"/>